<gene>
    <name evidence="3" type="ORF">P5G46_07855</name>
</gene>
<dbReference type="Proteomes" id="UP001630303">
    <property type="component" value="Unassembled WGS sequence"/>
</dbReference>
<accession>A0ABW9GHU8</accession>
<keyword evidence="2" id="KW-0732">Signal</keyword>
<organism evidence="3 4">
    <name type="scientific">Microbacterium mcarthurae</name>
    <dbReference type="NCBI Taxonomy" id="3035918"/>
    <lineage>
        <taxon>Bacteria</taxon>
        <taxon>Bacillati</taxon>
        <taxon>Actinomycetota</taxon>
        <taxon>Actinomycetes</taxon>
        <taxon>Micrococcales</taxon>
        <taxon>Microbacteriaceae</taxon>
        <taxon>Microbacterium</taxon>
    </lineage>
</organism>
<protein>
    <submittedName>
        <fullName evidence="3">Uncharacterized protein</fullName>
    </submittedName>
</protein>
<feature type="compositionally biased region" description="Low complexity" evidence="1">
    <location>
        <begin position="28"/>
        <end position="45"/>
    </location>
</feature>
<dbReference type="EMBL" id="JAROCE010000002">
    <property type="protein sequence ID" value="MFM2720415.1"/>
    <property type="molecule type" value="Genomic_DNA"/>
</dbReference>
<evidence type="ECO:0000256" key="1">
    <source>
        <dbReference type="SAM" id="MobiDB-lite"/>
    </source>
</evidence>
<feature type="signal peptide" evidence="2">
    <location>
        <begin position="1"/>
        <end position="23"/>
    </location>
</feature>
<name>A0ABW9GHU8_9MICO</name>
<proteinExistence type="predicted"/>
<keyword evidence="4" id="KW-1185">Reference proteome</keyword>
<evidence type="ECO:0000256" key="2">
    <source>
        <dbReference type="SAM" id="SignalP"/>
    </source>
</evidence>
<evidence type="ECO:0000313" key="3">
    <source>
        <dbReference type="EMBL" id="MFM2720415.1"/>
    </source>
</evidence>
<evidence type="ECO:0000313" key="4">
    <source>
        <dbReference type="Proteomes" id="UP001630303"/>
    </source>
</evidence>
<feature type="region of interest" description="Disordered" evidence="1">
    <location>
        <begin position="28"/>
        <end position="58"/>
    </location>
</feature>
<feature type="chain" id="PRO_5045420930" evidence="2">
    <location>
        <begin position="24"/>
        <end position="180"/>
    </location>
</feature>
<comment type="caution">
    <text evidence="3">The sequence shown here is derived from an EMBL/GenBank/DDBJ whole genome shotgun (WGS) entry which is preliminary data.</text>
</comment>
<dbReference type="RefSeq" id="WP_408905408.1">
    <property type="nucleotide sequence ID" value="NZ_JAROCE010000002.1"/>
</dbReference>
<dbReference type="PROSITE" id="PS51257">
    <property type="entry name" value="PROKAR_LIPOPROTEIN"/>
    <property type="match status" value="1"/>
</dbReference>
<reference evidence="3 4" key="1">
    <citation type="submission" date="2023-03" db="EMBL/GenBank/DDBJ databases">
        <title>MT1 and MT2 Draft Genomes of Novel Species.</title>
        <authorList>
            <person name="Venkateswaran K."/>
        </authorList>
    </citation>
    <scope>NUCLEOTIDE SEQUENCE [LARGE SCALE GENOMIC DNA]</scope>
    <source>
        <strain evidence="3 4">IF8SW-P5</strain>
    </source>
</reference>
<sequence length="180" mass="17350">MRSTSSARVALPALLFSAALVLAGCTSTGAAAPSDASPSPTASLPPSTPSAPAPEATLPDDATELEQWAATALPENGRGGSPAVARGTGSVGPAGASVDLDPVGGSWDVVVACQSDTGAPLVVEIDGAAGTAIDVACGTPGATGAAPTTIRWDATAAAALRVDSTTDAVFAYEVHPRAGS</sequence>